<protein>
    <submittedName>
        <fullName evidence="4">ATP-binding protein</fullName>
    </submittedName>
    <submittedName>
        <fullName evidence="3">Divergent AAA domain protein</fullName>
    </submittedName>
</protein>
<gene>
    <name evidence="3" type="ORF">MYCOZU2_02303</name>
    <name evidence="4" type="ORF">QRB35_19470</name>
</gene>
<reference evidence="4" key="3">
    <citation type="submission" date="2023-06" db="EMBL/GenBank/DDBJ databases">
        <authorList>
            <person name="Spilker T."/>
        </authorList>
    </citation>
    <scope>NUCLEOTIDE SEQUENCE</scope>
    <source>
        <strain evidence="4">FLAC1071</strain>
    </source>
</reference>
<dbReference type="AlphaFoldDB" id="A0A7U5RUX1"/>
<dbReference type="InterPro" id="IPR007421">
    <property type="entry name" value="Schlafen_AlbA_2_dom"/>
</dbReference>
<dbReference type="Pfam" id="PF04326">
    <property type="entry name" value="SLFN_AlbA_2"/>
    <property type="match status" value="1"/>
</dbReference>
<feature type="region of interest" description="Disordered" evidence="1">
    <location>
        <begin position="223"/>
        <end position="253"/>
    </location>
</feature>
<dbReference type="Gene3D" id="3.30.950.30">
    <property type="entry name" value="Schlafen, AAA domain"/>
    <property type="match status" value="1"/>
</dbReference>
<evidence type="ECO:0000313" key="5">
    <source>
        <dbReference type="Proteomes" id="UP000198286"/>
    </source>
</evidence>
<sequence>MTSPGAGWRPTTLEEVETAIKNGLVEENHFLDLKRELTSAQSATKDIAKDIAAFAIDGGLILIGVDEGPPVTINPVRLSGLAERVEQIGLMSVSDPVAVTTRLLRTANDPEVGVVAVSVPASPRAPHMADGRYYARGDKTNYRLSDPEVFRFHQRRVETRSDLIADAEAVLEGTASERSLVAVVAEPLSSTTDFLEDLSAHPDWNAEVRSLVANAVTNRQHSYSPSLASPLRTQRRPNGVALTTSPEPIGSGNQWTAEVTFNEHGRIVLISERPTDIRRFTNVNPQPPDLKVILDSLIVGNVELVVRLLAQVAEKYAYYGAWQIAVVVTDLEGGTSIKAVDPWGDPGPIYTEATYSRATEATFVELDTEPDKVTARLVLRLLRSLGVHTHSDWQHLSPPA</sequence>
<evidence type="ECO:0000313" key="4">
    <source>
        <dbReference type="EMBL" id="MDM3928197.1"/>
    </source>
</evidence>
<dbReference type="EMBL" id="CP015267">
    <property type="protein sequence ID" value="ASL14717.1"/>
    <property type="molecule type" value="Genomic_DNA"/>
</dbReference>
<evidence type="ECO:0000313" key="3">
    <source>
        <dbReference type="EMBL" id="ASL14717.1"/>
    </source>
</evidence>
<dbReference type="Proteomes" id="UP000198286">
    <property type="component" value="Chromosome"/>
</dbReference>
<keyword evidence="6" id="KW-1185">Reference proteome</keyword>
<organism evidence="3 5">
    <name type="scientific">Mycobacterium intracellulare subsp. chimaera</name>
    <dbReference type="NCBI Taxonomy" id="222805"/>
    <lineage>
        <taxon>Bacteria</taxon>
        <taxon>Bacillati</taxon>
        <taxon>Actinomycetota</taxon>
        <taxon>Actinomycetes</taxon>
        <taxon>Mycobacteriales</taxon>
        <taxon>Mycobacteriaceae</taxon>
        <taxon>Mycobacterium</taxon>
        <taxon>Mycobacterium avium complex (MAC)</taxon>
    </lineage>
</organism>
<evidence type="ECO:0000259" key="2">
    <source>
        <dbReference type="Pfam" id="PF04326"/>
    </source>
</evidence>
<evidence type="ECO:0000313" key="6">
    <source>
        <dbReference type="Proteomes" id="UP001529272"/>
    </source>
</evidence>
<feature type="domain" description="Schlafen AlbA-2" evidence="2">
    <location>
        <begin position="27"/>
        <end position="144"/>
    </location>
</feature>
<dbReference type="EMBL" id="JASZZX010000020">
    <property type="protein sequence ID" value="MDM3928197.1"/>
    <property type="molecule type" value="Genomic_DNA"/>
</dbReference>
<dbReference type="GO" id="GO:0005524">
    <property type="term" value="F:ATP binding"/>
    <property type="evidence" value="ECO:0007669"/>
    <property type="project" value="UniProtKB-KW"/>
</dbReference>
<dbReference type="InterPro" id="IPR038461">
    <property type="entry name" value="Schlafen_AlbA_2_dom_sf"/>
</dbReference>
<keyword evidence="4" id="KW-0547">Nucleotide-binding</keyword>
<proteinExistence type="predicted"/>
<reference evidence="4" key="2">
    <citation type="submission" date="2023-06" db="EMBL/GenBank/DDBJ databases">
        <title>Itaconate inhibition of nontuberculous mycobacteria.</title>
        <authorList>
            <person name="Breen P."/>
            <person name="Zimbric M."/>
            <person name="Caverly L."/>
        </authorList>
    </citation>
    <scope>NUCLEOTIDE SEQUENCE</scope>
    <source>
        <strain evidence="4">FLAC1071</strain>
    </source>
</reference>
<reference evidence="3 5" key="1">
    <citation type="journal article" date="2017" name="Lancet Infect. Dis.">
        <title>Global outbreak of severe Mycobacterium chimaera disease after cardiac surgery: a molecular epidemiological study.</title>
        <authorList>
            <person name="van Ingen J."/>
            <person name="Kohl T."/>
            <person name="Kranzer K."/>
            <person name="Hasse B."/>
            <person name="Keller P."/>
            <person name="Szafranska A."/>
            <person name="Hillemann D."/>
            <person name="Chand M."/>
            <person name="Schreiber P."/>
            <person name="Sommerstein R."/>
            <person name="Berger C."/>
            <person name="Genoni M."/>
            <person name="Ruegg C."/>
            <person name="Troillet N."/>
            <person name="Widmer A.F."/>
            <person name="Becker S.L."/>
            <person name="Herrmann M."/>
            <person name="Eckmanns T."/>
            <person name="Haller S."/>
            <person name="Hoeller C."/>
            <person name="Debast S.B."/>
            <person name="Wolfhagen M.J."/>
            <person name="Hopman J."/>
            <person name="Kluytmans J."/>
            <person name="Langelaar M."/>
            <person name="Notermans D.W."/>
            <person name="ten Oever J."/>
            <person name="van den Barselaar P."/>
            <person name="Vonk A.B.A."/>
            <person name="Vos M.C."/>
            <person name="Ahmed N."/>
            <person name="Brown T."/>
            <person name="Crook D."/>
            <person name="Lamagni T."/>
            <person name="Phin N."/>
            <person name="Smith E.G."/>
            <person name="Zambon M."/>
            <person name="Serr A."/>
            <person name="Goetting T."/>
            <person name="Ebner W."/>
            <person name="Thuermer A."/>
            <person name="Utpatel C."/>
            <person name="Sproer C."/>
            <person name="Bunk B."/>
            <person name="Nubel U."/>
            <person name="Bloemberg G."/>
            <person name="Bottger E."/>
            <person name="Niemann S."/>
            <person name="Wagner D."/>
            <person name="Sax H."/>
        </authorList>
    </citation>
    <scope>NUCLEOTIDE SEQUENCE [LARGE SCALE GENOMIC DNA]</scope>
    <source>
        <strain evidence="3 5">ZUERICH-2</strain>
    </source>
</reference>
<feature type="compositionally biased region" description="Polar residues" evidence="1">
    <location>
        <begin position="241"/>
        <end position="253"/>
    </location>
</feature>
<dbReference type="Proteomes" id="UP001529272">
    <property type="component" value="Unassembled WGS sequence"/>
</dbReference>
<evidence type="ECO:0000256" key="1">
    <source>
        <dbReference type="SAM" id="MobiDB-lite"/>
    </source>
</evidence>
<keyword evidence="4" id="KW-0067">ATP-binding</keyword>
<name>A0A7U5RUX1_MYCIT</name>
<accession>A0A7U5RUX1</accession>
<dbReference type="RefSeq" id="WP_089151616.1">
    <property type="nucleotide sequence ID" value="NZ_CP015267.1"/>
</dbReference>